<feature type="non-terminal residue" evidence="1">
    <location>
        <position position="304"/>
    </location>
</feature>
<reference evidence="1 2" key="1">
    <citation type="journal article" date="2022" name="New Phytol.">
        <title>Ecological generalism drives hyperdiversity of secondary metabolite gene clusters in xylarialean endophytes.</title>
        <authorList>
            <person name="Franco M.E.E."/>
            <person name="Wisecaver J.H."/>
            <person name="Arnold A.E."/>
            <person name="Ju Y.M."/>
            <person name="Slot J.C."/>
            <person name="Ahrendt S."/>
            <person name="Moore L.P."/>
            <person name="Eastman K.E."/>
            <person name="Scott K."/>
            <person name="Konkel Z."/>
            <person name="Mondo S.J."/>
            <person name="Kuo A."/>
            <person name="Hayes R.D."/>
            <person name="Haridas S."/>
            <person name="Andreopoulos B."/>
            <person name="Riley R."/>
            <person name="LaButti K."/>
            <person name="Pangilinan J."/>
            <person name="Lipzen A."/>
            <person name="Amirebrahimi M."/>
            <person name="Yan J."/>
            <person name="Adam C."/>
            <person name="Keymanesh K."/>
            <person name="Ng V."/>
            <person name="Louie K."/>
            <person name="Northen T."/>
            <person name="Drula E."/>
            <person name="Henrissat B."/>
            <person name="Hsieh H.M."/>
            <person name="Youens-Clark K."/>
            <person name="Lutzoni F."/>
            <person name="Miadlikowska J."/>
            <person name="Eastwood D.C."/>
            <person name="Hamelin R.C."/>
            <person name="Grigoriev I.V."/>
            <person name="U'Ren J.M."/>
        </authorList>
    </citation>
    <scope>NUCLEOTIDE SEQUENCE [LARGE SCALE GENOMIC DNA]</scope>
    <source>
        <strain evidence="1 2">ER1909</strain>
    </source>
</reference>
<dbReference type="EMBL" id="MU394281">
    <property type="protein sequence ID" value="KAI6093039.1"/>
    <property type="molecule type" value="Genomic_DNA"/>
</dbReference>
<name>A0ACC0DJU7_9PEZI</name>
<proteinExistence type="predicted"/>
<protein>
    <submittedName>
        <fullName evidence="1">Uncharacterized protein</fullName>
    </submittedName>
</protein>
<organism evidence="1 2">
    <name type="scientific">Hypoxylon rubiginosum</name>
    <dbReference type="NCBI Taxonomy" id="110542"/>
    <lineage>
        <taxon>Eukaryota</taxon>
        <taxon>Fungi</taxon>
        <taxon>Dikarya</taxon>
        <taxon>Ascomycota</taxon>
        <taxon>Pezizomycotina</taxon>
        <taxon>Sordariomycetes</taxon>
        <taxon>Xylariomycetidae</taxon>
        <taxon>Xylariales</taxon>
        <taxon>Hypoxylaceae</taxon>
        <taxon>Hypoxylon</taxon>
    </lineage>
</organism>
<gene>
    <name evidence="1" type="ORF">F4821DRAFT_221963</name>
</gene>
<keyword evidence="2" id="KW-1185">Reference proteome</keyword>
<dbReference type="Proteomes" id="UP001497680">
    <property type="component" value="Unassembled WGS sequence"/>
</dbReference>
<evidence type="ECO:0000313" key="1">
    <source>
        <dbReference type="EMBL" id="KAI6093039.1"/>
    </source>
</evidence>
<accession>A0ACC0DJU7</accession>
<evidence type="ECO:0000313" key="2">
    <source>
        <dbReference type="Proteomes" id="UP001497680"/>
    </source>
</evidence>
<sequence length="304" mass="34127">MIQSPITPPPTATVEPGLTIQFQNNDFVLSRIMNTEISPSWCNSLAADPQVAVNKIDISPIMVVSNLKPQDEPSTLHQTTADPPAIPQPPRPSIKQRLKITSQPRQKPIPIMIHRNPATGGIERTTYVTNKSNRHSLSSMPLSDSIMSLRRRSHPVGNTRNDSPIPPASFENVASEMVEAVRLDTDLDEHSNRLRIGSRRERIQKAKLSRNQEISRLVAETLSAPRRQDKTRQSQEDHAAQEIEIRLQRLEENGDAWLQVVKSLLNNMSKTLAELRENDDNEGLIKREFTGRANSFAMGFEGDN</sequence>
<comment type="caution">
    <text evidence="1">The sequence shown here is derived from an EMBL/GenBank/DDBJ whole genome shotgun (WGS) entry which is preliminary data.</text>
</comment>